<dbReference type="EMBL" id="BGZK01000276">
    <property type="protein sequence ID" value="GBP33595.1"/>
    <property type="molecule type" value="Genomic_DNA"/>
</dbReference>
<dbReference type="AlphaFoldDB" id="A0A4C1V5X3"/>
<keyword evidence="2" id="KW-1185">Reference proteome</keyword>
<evidence type="ECO:0000313" key="1">
    <source>
        <dbReference type="EMBL" id="GBP33595.1"/>
    </source>
</evidence>
<organism evidence="1 2">
    <name type="scientific">Eumeta variegata</name>
    <name type="common">Bagworm moth</name>
    <name type="synonym">Eumeta japonica</name>
    <dbReference type="NCBI Taxonomy" id="151549"/>
    <lineage>
        <taxon>Eukaryota</taxon>
        <taxon>Metazoa</taxon>
        <taxon>Ecdysozoa</taxon>
        <taxon>Arthropoda</taxon>
        <taxon>Hexapoda</taxon>
        <taxon>Insecta</taxon>
        <taxon>Pterygota</taxon>
        <taxon>Neoptera</taxon>
        <taxon>Endopterygota</taxon>
        <taxon>Lepidoptera</taxon>
        <taxon>Glossata</taxon>
        <taxon>Ditrysia</taxon>
        <taxon>Tineoidea</taxon>
        <taxon>Psychidae</taxon>
        <taxon>Oiketicinae</taxon>
        <taxon>Eumeta</taxon>
    </lineage>
</organism>
<sequence length="80" mass="8522">MDVEIAVSVRDRLTAFTAIRQPPENRAHERGTLLEHGKRISPHFGTSLSHAGTRRANYPPGAGAAGRAPAKLLTPSVAVI</sequence>
<dbReference type="Proteomes" id="UP000299102">
    <property type="component" value="Unassembled WGS sequence"/>
</dbReference>
<name>A0A4C1V5X3_EUMVA</name>
<reference evidence="1 2" key="1">
    <citation type="journal article" date="2019" name="Commun. Biol.">
        <title>The bagworm genome reveals a unique fibroin gene that provides high tensile strength.</title>
        <authorList>
            <person name="Kono N."/>
            <person name="Nakamura H."/>
            <person name="Ohtoshi R."/>
            <person name="Tomita M."/>
            <person name="Numata K."/>
            <person name="Arakawa K."/>
        </authorList>
    </citation>
    <scope>NUCLEOTIDE SEQUENCE [LARGE SCALE GENOMIC DNA]</scope>
</reference>
<gene>
    <name evidence="1" type="ORF">EVAR_32093_1</name>
</gene>
<protein>
    <submittedName>
        <fullName evidence="1">Uncharacterized protein</fullName>
    </submittedName>
</protein>
<evidence type="ECO:0000313" key="2">
    <source>
        <dbReference type="Proteomes" id="UP000299102"/>
    </source>
</evidence>
<comment type="caution">
    <text evidence="1">The sequence shown here is derived from an EMBL/GenBank/DDBJ whole genome shotgun (WGS) entry which is preliminary data.</text>
</comment>
<proteinExistence type="predicted"/>
<accession>A0A4C1V5X3</accession>